<gene>
    <name evidence="1" type="ORF">GA0070216_115129</name>
</gene>
<dbReference type="EMBL" id="FMCU01000015">
    <property type="protein sequence ID" value="SCF42820.1"/>
    <property type="molecule type" value="Genomic_DNA"/>
</dbReference>
<evidence type="ECO:0000313" key="2">
    <source>
        <dbReference type="Proteomes" id="UP000198797"/>
    </source>
</evidence>
<dbReference type="OrthoDB" id="3349462at2"/>
<keyword evidence="2" id="KW-1185">Reference proteome</keyword>
<dbReference type="AlphaFoldDB" id="A0A1C5AC72"/>
<name>A0A1C5AC72_9ACTN</name>
<organism evidence="1 2">
    <name type="scientific">Micromonospora matsumotoense</name>
    <dbReference type="NCBI Taxonomy" id="121616"/>
    <lineage>
        <taxon>Bacteria</taxon>
        <taxon>Bacillati</taxon>
        <taxon>Actinomycetota</taxon>
        <taxon>Actinomycetes</taxon>
        <taxon>Micromonosporales</taxon>
        <taxon>Micromonosporaceae</taxon>
        <taxon>Micromonospora</taxon>
    </lineage>
</organism>
<evidence type="ECO:0000313" key="1">
    <source>
        <dbReference type="EMBL" id="SCF42820.1"/>
    </source>
</evidence>
<reference evidence="2" key="1">
    <citation type="submission" date="2016-06" db="EMBL/GenBank/DDBJ databases">
        <authorList>
            <person name="Varghese N."/>
            <person name="Submissions Spin"/>
        </authorList>
    </citation>
    <scope>NUCLEOTIDE SEQUENCE [LARGE SCALE GENOMIC DNA]</scope>
    <source>
        <strain evidence="2">DSM 44100</strain>
    </source>
</reference>
<proteinExistence type="predicted"/>
<dbReference type="RefSeq" id="WP_091251028.1">
    <property type="nucleotide sequence ID" value="NZ_FMCU01000015.1"/>
</dbReference>
<sequence length="393" mass="42247">MIENLEAFFGPGWLHKAVHPVNGVAGPTMGPYFASLMGIGAFRMVVGLWARLQYLVDAATPGVGHLRRNLRANPVADEFRHHLALARLAVQAELAGARVMLEPSKPRGGPGDLRAVRAGSDVFLELRTLGPDKKFLEYNQQVDQAQALLRQLAHRYGVHWDGELPHEPTDQWREAVGSAAQKSAADSATVEVALEDTTLTVRPGPAPAGTGVAGPVWAADQGPRLLRALMAKAVKTESAGAAWLWLEDAGALWPLSTFAQDSLPRKEEALRQALDPLFDAHPHVLGVVLTSGQQRVGTPGDDIDHVGHRGVAFRRTLPGGLMRESVVVHRRLAVPGQYRLMADMCADEPAWLDRALEVLGISGGLTALTIRPAAPIQRLSPGAPRPSGLYLPS</sequence>
<dbReference type="Proteomes" id="UP000198797">
    <property type="component" value="Unassembled WGS sequence"/>
</dbReference>
<protein>
    <submittedName>
        <fullName evidence="1">Uncharacterized protein</fullName>
    </submittedName>
</protein>
<accession>A0A1C5AC72</accession>